<reference evidence="1 2" key="1">
    <citation type="journal article" date="2014" name="Nat. Genet.">
        <title>Whole-genome sequence of a flatfish provides insights into ZW sex chromosome evolution and adaptation to a benthic lifestyle.</title>
        <authorList>
            <person name="Chen S."/>
            <person name="Zhang G."/>
            <person name="Shao C."/>
            <person name="Huang Q."/>
            <person name="Liu G."/>
            <person name="Zhang P."/>
            <person name="Song W."/>
            <person name="An N."/>
            <person name="Chalopin D."/>
            <person name="Volff J.N."/>
            <person name="Hong Y."/>
            <person name="Li Q."/>
            <person name="Sha Z."/>
            <person name="Zhou H."/>
            <person name="Xie M."/>
            <person name="Yu Q."/>
            <person name="Liu Y."/>
            <person name="Xiang H."/>
            <person name="Wang N."/>
            <person name="Wu K."/>
            <person name="Yang C."/>
            <person name="Zhou Q."/>
            <person name="Liao X."/>
            <person name="Yang L."/>
            <person name="Hu Q."/>
            <person name="Zhang J."/>
            <person name="Meng L."/>
            <person name="Jin L."/>
            <person name="Tian Y."/>
            <person name="Lian J."/>
            <person name="Yang J."/>
            <person name="Miao G."/>
            <person name="Liu S."/>
            <person name="Liang Z."/>
            <person name="Yan F."/>
            <person name="Li Y."/>
            <person name="Sun B."/>
            <person name="Zhang H."/>
            <person name="Zhang J."/>
            <person name="Zhu Y."/>
            <person name="Du M."/>
            <person name="Zhao Y."/>
            <person name="Schartl M."/>
            <person name="Tang Q."/>
            <person name="Wang J."/>
        </authorList>
    </citation>
    <scope>NUCLEOTIDE SEQUENCE</scope>
</reference>
<name>A0A3P8UMU4_CYNSE</name>
<dbReference type="GeneTree" id="ENSGT00940000181314"/>
<protein>
    <submittedName>
        <fullName evidence="1">Uncharacterized protein</fullName>
    </submittedName>
</protein>
<evidence type="ECO:0000313" key="2">
    <source>
        <dbReference type="Proteomes" id="UP000265120"/>
    </source>
</evidence>
<sequence length="120" mass="13406">VWLERVKTGEERAFITFPKANSERLMLAPSRKRAPLAFVALALSEPARSIRLILATQALGLRLALNPFITPSSTTLFSPKTWSKTNLRSLLAFLFMLCLRTPCFDPKHDRSSSLGSNISM</sequence>
<dbReference type="Proteomes" id="UP000265120">
    <property type="component" value="Chromosome 5"/>
</dbReference>
<proteinExistence type="predicted"/>
<reference evidence="1" key="2">
    <citation type="submission" date="2025-08" db="UniProtKB">
        <authorList>
            <consortium name="Ensembl"/>
        </authorList>
    </citation>
    <scope>IDENTIFICATION</scope>
</reference>
<dbReference type="AlphaFoldDB" id="A0A3P8UMU4"/>
<organism evidence="1 2">
    <name type="scientific">Cynoglossus semilaevis</name>
    <name type="common">Tongue sole</name>
    <dbReference type="NCBI Taxonomy" id="244447"/>
    <lineage>
        <taxon>Eukaryota</taxon>
        <taxon>Metazoa</taxon>
        <taxon>Chordata</taxon>
        <taxon>Craniata</taxon>
        <taxon>Vertebrata</taxon>
        <taxon>Euteleostomi</taxon>
        <taxon>Actinopterygii</taxon>
        <taxon>Neopterygii</taxon>
        <taxon>Teleostei</taxon>
        <taxon>Neoteleostei</taxon>
        <taxon>Acanthomorphata</taxon>
        <taxon>Carangaria</taxon>
        <taxon>Pleuronectiformes</taxon>
        <taxon>Pleuronectoidei</taxon>
        <taxon>Cynoglossidae</taxon>
        <taxon>Cynoglossinae</taxon>
        <taxon>Cynoglossus</taxon>
    </lineage>
</organism>
<accession>A0A3P8UMU4</accession>
<dbReference type="InParanoid" id="A0A3P8UMU4"/>
<dbReference type="Ensembl" id="ENSCSET00000002006.1">
    <property type="protein sequence ID" value="ENSCSEP00000001971.1"/>
    <property type="gene ID" value="ENSCSEG00000001334.1"/>
</dbReference>
<keyword evidence="2" id="KW-1185">Reference proteome</keyword>
<evidence type="ECO:0000313" key="1">
    <source>
        <dbReference type="Ensembl" id="ENSCSEP00000001971.1"/>
    </source>
</evidence>
<reference evidence="1" key="3">
    <citation type="submission" date="2025-09" db="UniProtKB">
        <authorList>
            <consortium name="Ensembl"/>
        </authorList>
    </citation>
    <scope>IDENTIFICATION</scope>
</reference>